<evidence type="ECO:0000313" key="1">
    <source>
        <dbReference type="EMBL" id="MBU2692928.1"/>
    </source>
</evidence>
<sequence>MAPEPLLDAEMEVSGDDFQILDESLPICFHNVFPDLLSPGVEDDKGAAGCMNV</sequence>
<protein>
    <submittedName>
        <fullName evidence="1">Uncharacterized protein</fullName>
    </submittedName>
</protein>
<dbReference type="EMBL" id="JAHJDP010000106">
    <property type="protein sequence ID" value="MBU2692928.1"/>
    <property type="molecule type" value="Genomic_DNA"/>
</dbReference>
<name>A0A948RXN0_UNCEI</name>
<organism evidence="1 2">
    <name type="scientific">Eiseniibacteriota bacterium</name>
    <dbReference type="NCBI Taxonomy" id="2212470"/>
    <lineage>
        <taxon>Bacteria</taxon>
        <taxon>Candidatus Eiseniibacteriota</taxon>
    </lineage>
</organism>
<reference evidence="1" key="1">
    <citation type="submission" date="2021-05" db="EMBL/GenBank/DDBJ databases">
        <title>Energy efficiency and biological interactions define the core microbiome of deep oligotrophic groundwater.</title>
        <authorList>
            <person name="Mehrshad M."/>
            <person name="Lopez-Fernandez M."/>
            <person name="Bell E."/>
            <person name="Bernier-Latmani R."/>
            <person name="Bertilsson S."/>
            <person name="Dopson M."/>
        </authorList>
    </citation>
    <scope>NUCLEOTIDE SEQUENCE</scope>
    <source>
        <strain evidence="1">Modern_marine.mb.64</strain>
    </source>
</reference>
<comment type="caution">
    <text evidence="1">The sequence shown here is derived from an EMBL/GenBank/DDBJ whole genome shotgun (WGS) entry which is preliminary data.</text>
</comment>
<gene>
    <name evidence="1" type="ORF">KJ970_18580</name>
</gene>
<dbReference type="Proteomes" id="UP000777784">
    <property type="component" value="Unassembled WGS sequence"/>
</dbReference>
<accession>A0A948RXN0</accession>
<proteinExistence type="predicted"/>
<evidence type="ECO:0000313" key="2">
    <source>
        <dbReference type="Proteomes" id="UP000777784"/>
    </source>
</evidence>
<dbReference type="AlphaFoldDB" id="A0A948RXN0"/>